<reference evidence="7 8" key="1">
    <citation type="submission" date="2014-03" db="EMBL/GenBank/DDBJ databases">
        <title>The Genome Sequence of Plasmodium fragile nilgiri.</title>
        <authorList>
            <consortium name="The Broad Institute Genomics Platform"/>
            <consortium name="The Broad Institute Genome Sequencing Center for Infectious Disease"/>
            <person name="Neafsey D."/>
            <person name="Duraisingh M."/>
            <person name="Young S.K."/>
            <person name="Zeng Q."/>
            <person name="Gargeya S."/>
            <person name="Abouelleil A."/>
            <person name="Alvarado L."/>
            <person name="Chapman S.B."/>
            <person name="Gainer-Dewar J."/>
            <person name="Goldberg J."/>
            <person name="Griggs A."/>
            <person name="Gujja S."/>
            <person name="Hansen M."/>
            <person name="Howarth C."/>
            <person name="Imamovic A."/>
            <person name="Larimer J."/>
            <person name="Pearson M."/>
            <person name="Poon T.W."/>
            <person name="Priest M."/>
            <person name="Roberts A."/>
            <person name="Saif S."/>
            <person name="Shea T."/>
            <person name="Sykes S."/>
            <person name="Wortman J."/>
            <person name="Nusbaum C."/>
            <person name="Birren B."/>
        </authorList>
    </citation>
    <scope>NUCLEOTIDE SEQUENCE [LARGE SCALE GENOMIC DNA]</scope>
    <source>
        <strain evidence="8">nilgiri</strain>
    </source>
</reference>
<feature type="domain" description="GYF" evidence="6">
    <location>
        <begin position="2090"/>
        <end position="2138"/>
    </location>
</feature>
<feature type="region of interest" description="Disordered" evidence="5">
    <location>
        <begin position="1845"/>
        <end position="1874"/>
    </location>
</feature>
<feature type="region of interest" description="Disordered" evidence="5">
    <location>
        <begin position="956"/>
        <end position="1054"/>
    </location>
</feature>
<dbReference type="GO" id="GO:0022627">
    <property type="term" value="C:cytosolic small ribosomal subunit"/>
    <property type="evidence" value="ECO:0007669"/>
    <property type="project" value="TreeGrafter"/>
</dbReference>
<dbReference type="GO" id="GO:0003743">
    <property type="term" value="F:translation initiation factor activity"/>
    <property type="evidence" value="ECO:0007669"/>
    <property type="project" value="UniProtKB-KW"/>
</dbReference>
<feature type="region of interest" description="Disordered" evidence="5">
    <location>
        <begin position="2016"/>
        <end position="2041"/>
    </location>
</feature>
<dbReference type="EMBL" id="KQ001699">
    <property type="protein sequence ID" value="KJP86182.1"/>
    <property type="molecule type" value="Genomic_DNA"/>
</dbReference>
<dbReference type="GeneID" id="24269467"/>
<keyword evidence="1" id="KW-0396">Initiation factor</keyword>
<feature type="region of interest" description="Disordered" evidence="5">
    <location>
        <begin position="1508"/>
        <end position="1553"/>
    </location>
</feature>
<feature type="region of interest" description="Disordered" evidence="5">
    <location>
        <begin position="667"/>
        <end position="688"/>
    </location>
</feature>
<dbReference type="Pfam" id="PF08662">
    <property type="entry name" value="eIF2A"/>
    <property type="match status" value="1"/>
</dbReference>
<feature type="region of interest" description="Disordered" evidence="5">
    <location>
        <begin position="720"/>
        <end position="771"/>
    </location>
</feature>
<evidence type="ECO:0000256" key="2">
    <source>
        <dbReference type="ARBA" id="ARBA00022574"/>
    </source>
</evidence>
<dbReference type="SMART" id="SM00444">
    <property type="entry name" value="GYF"/>
    <property type="match status" value="1"/>
</dbReference>
<dbReference type="GO" id="GO:0000049">
    <property type="term" value="F:tRNA binding"/>
    <property type="evidence" value="ECO:0007669"/>
    <property type="project" value="TreeGrafter"/>
</dbReference>
<feature type="compositionally biased region" description="Basic and acidic residues" evidence="5">
    <location>
        <begin position="956"/>
        <end position="965"/>
    </location>
</feature>
<feature type="region of interest" description="Disordered" evidence="5">
    <location>
        <begin position="1155"/>
        <end position="1202"/>
    </location>
</feature>
<evidence type="ECO:0000256" key="5">
    <source>
        <dbReference type="SAM" id="MobiDB-lite"/>
    </source>
</evidence>
<feature type="compositionally biased region" description="Polar residues" evidence="5">
    <location>
        <begin position="1173"/>
        <end position="1192"/>
    </location>
</feature>
<feature type="compositionally biased region" description="Basic residues" evidence="5">
    <location>
        <begin position="874"/>
        <end position="885"/>
    </location>
</feature>
<dbReference type="InterPro" id="IPR035445">
    <property type="entry name" value="GYF-like_dom_sf"/>
</dbReference>
<dbReference type="PANTHER" id="PTHR13227">
    <property type="entry name" value="EUKARYOTIC TRANSLATION INITIATION FACTOR 2A"/>
    <property type="match status" value="1"/>
</dbReference>
<sequence length="2164" mass="239320">MNELLIRSKSGIKLYTFERNENNEYTGKVTFEYDGCIPDAIWSCDGNSFLILHSVEGLLLISNYSDRDNIRVNKITCHNRYKELFTDDNVKLIKHVQWSPANKFVVFFFPFEEKNFVSIGNLLLFSVQHNKVLCSFKIRKKICSNWPIIHFTTEDRYFFLEKKSNLYVYDTHQLIQTNTEVLHNFVNTDIPTNYLFTWHHPNVIAMYMSPYVGEDDARFFIVHTKNNFLGDVYVYKIQGLSSCSLNHVDGVHSGKKKSPPEKNVSLDLLIQKSFGNLDNLYCMWSLSGKHVILMVYTNDTTNKSYGYVSNCYYFSLSARHMGMKKINEQVAQDVKWNQTSDDFLLIEGKSDNSIFLYDHNLNIKLKISSQYKNTIKWCPFGNMIALGGFGNLAGDICFYFKEKDDSVILIKQYREPCTVLCDWSADGTLFMTASTYPRMKVENTFKIYTYEGKLVNSYNFNELYDVQWKKAPPGVLSEPPKPQANLKDNKRSVYKIKYMNVDAAVGSGAGNAIGGSVLSGLISPPGAAPISVNNISSGNASDAMDEATFKKTKGGAEAGDKDKAKMGKAVVAPPVPSPNNAQAAAATLGRKKKPEKGGNAYDWDVDWRNKTASGTAVAAPCAPSSVSAASAAAVGLVVPPTGTAGISGASSVSNVGSMASIGSLGNVSLGKVPEEKHDQGVTPNMEKKNVEVCAVNGSTGDSLLRRDNVVGGMVEGPKEDYCAQGIPSPDSANGADAPATDDKKKQKKKKKEKEKDNTVKLQSDASKSSVTTKQVAVNSWANAHPSQNVQDGTSLLYHMGRSNVQVGIPPHAFPPNSFAVNGGPPGDWNEPERQTKKGEPTEGAQMDMGKGNEQDKLLAEASPNNEKEPDQDKKRKKEKINKKKKSDASGAGNENGVVGESAPAGKDKVVMQPVASTAATTTTTQVVPPPENAKSEPQSTNKITSFLSKIMKYKADVSGKQDRVPQELAPPNDRGISDGGTNERDETTARAAPVVLSGTGAQNVVDTQDSPSRNSNGLPMVGHDKDGSNTHHQRKNDTLHSDMNGPPKSGANKNIAESSSLYQPHINPLPNGVPMQSGNSSFPLFNQLSVVKQRIMQGSSHHPQGADGPAPSGKNLNGDMYFNALQQQSYNDVTKGSAHQSSHLLYMSNQQGKSFYSSTLPERRDSSEGPINDASSIQVNPSNEANEQTRPTIRNPPEAKKSNEDLLRLFKRVLPHATVNIVGKNQHTSNSISDPMLNASSGHTLSSTQNLDPSAPPPRRNLIEEQYQMGFKREHIEDIPMTSSNEHIGRDEGNNTHCGISSSSNSSSSVFYPQRAKEIHKKDLATAMIMRMKQKEEQQNDNNRLMIMMKKKQMVPSTGRENSIPANIKSHLSNLDLCELLKCYHSLNVQLIQLKLYWIMHKIQAYDSTGSGGTHAKELMAKDKKIVAKVKEMKMLLDYANDLVKETLEKNRKKYESLIQQFTVILKQHDNLYQQKKEKMMRDHADKEAIVQFICNIDKIVHRYVTTNGQHEEEEKKKKKDLPVSASPSLTTSGQHLGIVDGKGEQGQSSTMPLNSAAEYTSGFTSDYAGGSYLGGYPASYSNIMRKTGPPPMEMQHKLLMQKLSDPGRRTDGNYNQQNLNQNKISLSEYQRNYFLNTIGGHNKDEQAKMFLKRSGGNNEPGVTSSLDITYAEEQEDKKNNPVGRAGGYEAISRGSMYSRGAQSLEVFPRDGLSLDGHTSHNDLTNRNINGACTSPLLNRINKSLMNKSSKEDGAQDRDSIKDMSGKYSLLELLRKKKQLEMQGGVQSGIQSGLLSSLRAGAQGRDDHLDANSMLRKANQSSTPQGGKYTAQEQDITHRIKSMMHAGAKEQHHHSHQGQHQQMATTSPSPDHLNYYYQNAQADQSTFTSQAKHEAKALNHCDRVKTQIDMVMTPMREPMKQDTHTSKQHQQYAPPKEYMHFSDYNSFVKSANMYPSGLRINSKEDVSPKGSDQTNGGVAVGTAAGAARAIGGALNDQRTAGRGDIHLNYMSNERNKSEDHHSMMHPNAAHPSHVLPTAQPAQPAQMVCKIPSIYKTSSTNKSMNSSGEKKNATYNLLEMEETKRPDALRDKCWQYVDPKGVVQGPFFLDEMRIWSEMGYFEPMLPVRCCDSDRFVALNKLFPPPHKPFTIIPKPQPILQWDEEL</sequence>
<dbReference type="GO" id="GO:0043022">
    <property type="term" value="F:ribosome binding"/>
    <property type="evidence" value="ECO:0007669"/>
    <property type="project" value="TreeGrafter"/>
</dbReference>
<feature type="region of interest" description="Disordered" evidence="5">
    <location>
        <begin position="1225"/>
        <end position="1260"/>
    </location>
</feature>
<feature type="compositionally biased region" description="Basic and acidic residues" evidence="5">
    <location>
        <begin position="672"/>
        <end position="688"/>
    </location>
</feature>
<feature type="compositionally biased region" description="Polar residues" evidence="5">
    <location>
        <begin position="1526"/>
        <end position="1535"/>
    </location>
</feature>
<evidence type="ECO:0000313" key="7">
    <source>
        <dbReference type="EMBL" id="KJP86182.1"/>
    </source>
</evidence>
<dbReference type="SUPFAM" id="SSF55277">
    <property type="entry name" value="GYF domain"/>
    <property type="match status" value="1"/>
</dbReference>
<dbReference type="PANTHER" id="PTHR13227:SF0">
    <property type="entry name" value="EUKARYOTIC TRANSLATION INITIATION FACTOR 2A"/>
    <property type="match status" value="1"/>
</dbReference>
<dbReference type="InterPro" id="IPR013979">
    <property type="entry name" value="TIF_beta_prop-like"/>
</dbReference>
<feature type="compositionally biased region" description="Polar residues" evidence="5">
    <location>
        <begin position="1225"/>
        <end position="1252"/>
    </location>
</feature>
<dbReference type="VEuPathDB" id="PlasmoDB:AK88_04153"/>
<dbReference type="Proteomes" id="UP000054561">
    <property type="component" value="Unassembled WGS sequence"/>
</dbReference>
<proteinExistence type="predicted"/>
<gene>
    <name evidence="7" type="ORF">AK88_04153</name>
</gene>
<evidence type="ECO:0000256" key="3">
    <source>
        <dbReference type="ARBA" id="ARBA00022737"/>
    </source>
</evidence>
<dbReference type="SUPFAM" id="SSF82171">
    <property type="entry name" value="DPP6 N-terminal domain-like"/>
    <property type="match status" value="1"/>
</dbReference>
<organism evidence="7 8">
    <name type="scientific">Plasmodium fragile</name>
    <dbReference type="NCBI Taxonomy" id="5857"/>
    <lineage>
        <taxon>Eukaryota</taxon>
        <taxon>Sar</taxon>
        <taxon>Alveolata</taxon>
        <taxon>Apicomplexa</taxon>
        <taxon>Aconoidasida</taxon>
        <taxon>Haemosporida</taxon>
        <taxon>Plasmodiidae</taxon>
        <taxon>Plasmodium</taxon>
        <taxon>Plasmodium (Plasmodium)</taxon>
    </lineage>
</organism>
<feature type="compositionally biased region" description="Polar residues" evidence="5">
    <location>
        <begin position="759"/>
        <end position="771"/>
    </location>
</feature>
<protein>
    <recommendedName>
        <fullName evidence="6">GYF domain-containing protein</fullName>
    </recommendedName>
</protein>
<dbReference type="OMA" id="PMNSINN"/>
<feature type="region of interest" description="Disordered" evidence="5">
    <location>
        <begin position="1095"/>
        <end position="1119"/>
    </location>
</feature>
<evidence type="ECO:0000256" key="4">
    <source>
        <dbReference type="ARBA" id="ARBA00022917"/>
    </source>
</evidence>
<evidence type="ECO:0000313" key="8">
    <source>
        <dbReference type="Proteomes" id="UP000054561"/>
    </source>
</evidence>
<feature type="compositionally biased region" description="Polar residues" evidence="5">
    <location>
        <begin position="999"/>
        <end position="1017"/>
    </location>
</feature>
<dbReference type="PROSITE" id="PS50829">
    <property type="entry name" value="GYF"/>
    <property type="match status" value="1"/>
</dbReference>
<dbReference type="InterPro" id="IPR011387">
    <property type="entry name" value="TIF2A"/>
</dbReference>
<dbReference type="GO" id="GO:0003729">
    <property type="term" value="F:mRNA binding"/>
    <property type="evidence" value="ECO:0007669"/>
    <property type="project" value="TreeGrafter"/>
</dbReference>
<feature type="region of interest" description="Disordered" evidence="5">
    <location>
        <begin position="1283"/>
        <end position="1311"/>
    </location>
</feature>
<dbReference type="InterPro" id="IPR003169">
    <property type="entry name" value="GYF"/>
</dbReference>
<keyword evidence="4" id="KW-0648">Protein biosynthesis</keyword>
<keyword evidence="3" id="KW-0677">Repeat</keyword>
<accession>A0A0D9QHC2</accession>
<feature type="region of interest" description="Disordered" evidence="5">
    <location>
        <begin position="807"/>
        <end position="943"/>
    </location>
</feature>
<feature type="compositionally biased region" description="Low complexity" evidence="5">
    <location>
        <begin position="912"/>
        <end position="926"/>
    </location>
</feature>
<dbReference type="Pfam" id="PF02213">
    <property type="entry name" value="GYF"/>
    <property type="match status" value="1"/>
</dbReference>
<feature type="compositionally biased region" description="Basic and acidic residues" evidence="5">
    <location>
        <begin position="830"/>
        <end position="840"/>
    </location>
</feature>
<name>A0A0D9QHC2_PLAFR</name>
<keyword evidence="8" id="KW-1185">Reference proteome</keyword>
<feature type="compositionally biased region" description="Basic and acidic residues" evidence="5">
    <location>
        <begin position="1022"/>
        <end position="1040"/>
    </location>
</feature>
<dbReference type="Gene3D" id="3.30.1490.40">
    <property type="match status" value="1"/>
</dbReference>
<dbReference type="OrthoDB" id="378109at2759"/>
<evidence type="ECO:0000259" key="6">
    <source>
        <dbReference type="PROSITE" id="PS50829"/>
    </source>
</evidence>
<dbReference type="RefSeq" id="XP_012337186.1">
    <property type="nucleotide sequence ID" value="XM_012481763.1"/>
</dbReference>
<evidence type="ECO:0000256" key="1">
    <source>
        <dbReference type="ARBA" id="ARBA00022540"/>
    </source>
</evidence>
<keyword evidence="2" id="KW-0853">WD repeat</keyword>